<gene>
    <name evidence="2" type="ORF">MA16_Dca017382</name>
</gene>
<evidence type="ECO:0000313" key="3">
    <source>
        <dbReference type="Proteomes" id="UP000233837"/>
    </source>
</evidence>
<dbReference type="Proteomes" id="UP000233837">
    <property type="component" value="Unassembled WGS sequence"/>
</dbReference>
<protein>
    <submittedName>
        <fullName evidence="2">Uncharacterized protein</fullName>
    </submittedName>
</protein>
<keyword evidence="3" id="KW-1185">Reference proteome</keyword>
<reference evidence="2 3" key="1">
    <citation type="journal article" date="2016" name="Sci. Rep.">
        <title>The Dendrobium catenatum Lindl. genome sequence provides insights into polysaccharide synthase, floral development and adaptive evolution.</title>
        <authorList>
            <person name="Zhang G.Q."/>
            <person name="Xu Q."/>
            <person name="Bian C."/>
            <person name="Tsai W.C."/>
            <person name="Yeh C.M."/>
            <person name="Liu K.W."/>
            <person name="Yoshida K."/>
            <person name="Zhang L.S."/>
            <person name="Chang S.B."/>
            <person name="Chen F."/>
            <person name="Shi Y."/>
            <person name="Su Y.Y."/>
            <person name="Zhang Y.Q."/>
            <person name="Chen L.J."/>
            <person name="Yin Y."/>
            <person name="Lin M."/>
            <person name="Huang H."/>
            <person name="Deng H."/>
            <person name="Wang Z.W."/>
            <person name="Zhu S.L."/>
            <person name="Zhao X."/>
            <person name="Deng C."/>
            <person name="Niu S.C."/>
            <person name="Huang J."/>
            <person name="Wang M."/>
            <person name="Liu G.H."/>
            <person name="Yang H.J."/>
            <person name="Xiao X.J."/>
            <person name="Hsiao Y.Y."/>
            <person name="Wu W.L."/>
            <person name="Chen Y.Y."/>
            <person name="Mitsuda N."/>
            <person name="Ohme-Takagi M."/>
            <person name="Luo Y.B."/>
            <person name="Van de Peer Y."/>
            <person name="Liu Z.J."/>
        </authorList>
    </citation>
    <scope>NUCLEOTIDE SEQUENCE [LARGE SCALE GENOMIC DNA]</scope>
    <source>
        <tissue evidence="2">The whole plant</tissue>
    </source>
</reference>
<feature type="compositionally biased region" description="Basic residues" evidence="1">
    <location>
        <begin position="123"/>
        <end position="133"/>
    </location>
</feature>
<evidence type="ECO:0000256" key="1">
    <source>
        <dbReference type="SAM" id="MobiDB-lite"/>
    </source>
</evidence>
<feature type="region of interest" description="Disordered" evidence="1">
    <location>
        <begin position="103"/>
        <end position="171"/>
    </location>
</feature>
<proteinExistence type="predicted"/>
<sequence>MIHHCKIVQFFQQMLQSQPTNTTKAREEGYIWSGTCGETKEVRSQDEGWKELARFPEEVEKKNGTSSQAFPITRGSIANLLTIINSSFFTKPLIFIVKESKRQPRNQGVKMHGKAPSSEKPTASRKPKEKRHGINPAQEAQTQSRIPKIQGNILKKKGEGEGTSPLQKLNPTYELTFRTLMSY</sequence>
<accession>A0A2I0VRM7</accession>
<dbReference type="EMBL" id="KZ503302">
    <property type="protein sequence ID" value="PKU66061.1"/>
    <property type="molecule type" value="Genomic_DNA"/>
</dbReference>
<dbReference type="AlphaFoldDB" id="A0A2I0VRM7"/>
<reference evidence="2 3" key="2">
    <citation type="journal article" date="2017" name="Nature">
        <title>The Apostasia genome and the evolution of orchids.</title>
        <authorList>
            <person name="Zhang G.Q."/>
            <person name="Liu K.W."/>
            <person name="Li Z."/>
            <person name="Lohaus R."/>
            <person name="Hsiao Y.Y."/>
            <person name="Niu S.C."/>
            <person name="Wang J.Y."/>
            <person name="Lin Y.C."/>
            <person name="Xu Q."/>
            <person name="Chen L.J."/>
            <person name="Yoshida K."/>
            <person name="Fujiwara S."/>
            <person name="Wang Z.W."/>
            <person name="Zhang Y.Q."/>
            <person name="Mitsuda N."/>
            <person name="Wang M."/>
            <person name="Liu G.H."/>
            <person name="Pecoraro L."/>
            <person name="Huang H.X."/>
            <person name="Xiao X.J."/>
            <person name="Lin M."/>
            <person name="Wu X.Y."/>
            <person name="Wu W.L."/>
            <person name="Chen Y.Y."/>
            <person name="Chang S.B."/>
            <person name="Sakamoto S."/>
            <person name="Ohme-Takagi M."/>
            <person name="Yagi M."/>
            <person name="Zeng S.J."/>
            <person name="Shen C.Y."/>
            <person name="Yeh C.M."/>
            <person name="Luo Y.B."/>
            <person name="Tsai W.C."/>
            <person name="Van de Peer Y."/>
            <person name="Liu Z.J."/>
        </authorList>
    </citation>
    <scope>NUCLEOTIDE SEQUENCE [LARGE SCALE GENOMIC DNA]</scope>
    <source>
        <tissue evidence="2">The whole plant</tissue>
    </source>
</reference>
<organism evidence="2 3">
    <name type="scientific">Dendrobium catenatum</name>
    <dbReference type="NCBI Taxonomy" id="906689"/>
    <lineage>
        <taxon>Eukaryota</taxon>
        <taxon>Viridiplantae</taxon>
        <taxon>Streptophyta</taxon>
        <taxon>Embryophyta</taxon>
        <taxon>Tracheophyta</taxon>
        <taxon>Spermatophyta</taxon>
        <taxon>Magnoliopsida</taxon>
        <taxon>Liliopsida</taxon>
        <taxon>Asparagales</taxon>
        <taxon>Orchidaceae</taxon>
        <taxon>Epidendroideae</taxon>
        <taxon>Malaxideae</taxon>
        <taxon>Dendrobiinae</taxon>
        <taxon>Dendrobium</taxon>
    </lineage>
</organism>
<name>A0A2I0VRM7_9ASPA</name>
<evidence type="ECO:0000313" key="2">
    <source>
        <dbReference type="EMBL" id="PKU66061.1"/>
    </source>
</evidence>